<accession>A0A813FRT7</accession>
<keyword evidence="2" id="KW-1133">Transmembrane helix</keyword>
<evidence type="ECO:0000313" key="3">
    <source>
        <dbReference type="EMBL" id="CAE8615485.1"/>
    </source>
</evidence>
<feature type="transmembrane region" description="Helical" evidence="2">
    <location>
        <begin position="38"/>
        <end position="55"/>
    </location>
</feature>
<keyword evidence="2" id="KW-0812">Transmembrane</keyword>
<evidence type="ECO:0000256" key="2">
    <source>
        <dbReference type="SAM" id="Phobius"/>
    </source>
</evidence>
<gene>
    <name evidence="3" type="ORF">PGLA1383_LOCUS33201</name>
</gene>
<feature type="transmembrane region" description="Helical" evidence="2">
    <location>
        <begin position="75"/>
        <end position="95"/>
    </location>
</feature>
<evidence type="ECO:0000256" key="1">
    <source>
        <dbReference type="ARBA" id="ARBA00023078"/>
    </source>
</evidence>
<reference evidence="3" key="1">
    <citation type="submission" date="2021-02" db="EMBL/GenBank/DDBJ databases">
        <authorList>
            <person name="Dougan E. K."/>
            <person name="Rhodes N."/>
            <person name="Thang M."/>
            <person name="Chan C."/>
        </authorList>
    </citation>
    <scope>NUCLEOTIDE SEQUENCE</scope>
</reference>
<keyword evidence="1" id="KW-0793">Thylakoid</keyword>
<dbReference type="Gene3D" id="1.20.120.290">
    <property type="entry name" value="Oxygen-evolving enhancer protein 3 (PsbQ), four-helix up-down bundle"/>
    <property type="match status" value="1"/>
</dbReference>
<keyword evidence="2" id="KW-0472">Membrane</keyword>
<sequence length="254" mass="27657">MFGSSHLATLVHFFHSPCRSLASCSPFFSFSHVEVKEMARLLPTLIIALVACVALRHLMSSGEEVGFVQPQFRGAAAAMAAGLLAASVGAAPALANPPKFSFFGFGDGVNSDVYSQIDATAYSPYSQYSTNPNYDPLLKEYVQKQKAQAEECFNLVKNTLPKFIKLKQAENIKTLLIGRTASMRGNMEYISGKENSALRAKARLFTQKIADMGVSAKAKQWKVATEEYNEAQTLLADWKVAVDFGEVVPTVNGL</sequence>
<evidence type="ECO:0000313" key="4">
    <source>
        <dbReference type="Proteomes" id="UP000654075"/>
    </source>
</evidence>
<dbReference type="InterPro" id="IPR023222">
    <property type="entry name" value="PsbQ-like_dom_sf"/>
</dbReference>
<keyword evidence="4" id="KW-1185">Reference proteome</keyword>
<dbReference type="EMBL" id="CAJNNV010025643">
    <property type="protein sequence ID" value="CAE8615485.1"/>
    <property type="molecule type" value="Genomic_DNA"/>
</dbReference>
<name>A0A813FRT7_POLGL</name>
<dbReference type="AlphaFoldDB" id="A0A813FRT7"/>
<proteinExistence type="predicted"/>
<protein>
    <submittedName>
        <fullName evidence="3">Uncharacterized protein</fullName>
    </submittedName>
</protein>
<dbReference type="Proteomes" id="UP000654075">
    <property type="component" value="Unassembled WGS sequence"/>
</dbReference>
<organism evidence="3 4">
    <name type="scientific">Polarella glacialis</name>
    <name type="common">Dinoflagellate</name>
    <dbReference type="NCBI Taxonomy" id="89957"/>
    <lineage>
        <taxon>Eukaryota</taxon>
        <taxon>Sar</taxon>
        <taxon>Alveolata</taxon>
        <taxon>Dinophyceae</taxon>
        <taxon>Suessiales</taxon>
        <taxon>Suessiaceae</taxon>
        <taxon>Polarella</taxon>
    </lineage>
</organism>
<comment type="caution">
    <text evidence="3">The sequence shown here is derived from an EMBL/GenBank/DDBJ whole genome shotgun (WGS) entry which is preliminary data.</text>
</comment>